<sequence>MLPSGSPPRQQPQPPPLPRYPPPNTSTTLSFTPEETVSPPKDPVERTRIAKQRVSPRITISLSNVVGNVKEARHCPQPPPPPALLPFLSKITPTRLRIVDHCTIRGIMLLRMSHDPPQPPHQRGRRTAMDGAFHG</sequence>
<feature type="region of interest" description="Disordered" evidence="1">
    <location>
        <begin position="113"/>
        <end position="135"/>
    </location>
</feature>
<keyword evidence="3" id="KW-1185">Reference proteome</keyword>
<organism evidence="2 3">
    <name type="scientific">Amanita muscaria (strain Koide BX008)</name>
    <dbReference type="NCBI Taxonomy" id="946122"/>
    <lineage>
        <taxon>Eukaryota</taxon>
        <taxon>Fungi</taxon>
        <taxon>Dikarya</taxon>
        <taxon>Basidiomycota</taxon>
        <taxon>Agaricomycotina</taxon>
        <taxon>Agaricomycetes</taxon>
        <taxon>Agaricomycetidae</taxon>
        <taxon>Agaricales</taxon>
        <taxon>Pluteineae</taxon>
        <taxon>Amanitaceae</taxon>
        <taxon>Amanita</taxon>
    </lineage>
</organism>
<feature type="region of interest" description="Disordered" evidence="1">
    <location>
        <begin position="1"/>
        <end position="52"/>
    </location>
</feature>
<name>A0A0C2T315_AMAMK</name>
<gene>
    <name evidence="2" type="ORF">M378DRAFT_13817</name>
</gene>
<evidence type="ECO:0000256" key="1">
    <source>
        <dbReference type="SAM" id="MobiDB-lite"/>
    </source>
</evidence>
<dbReference type="Proteomes" id="UP000054549">
    <property type="component" value="Unassembled WGS sequence"/>
</dbReference>
<evidence type="ECO:0000313" key="3">
    <source>
        <dbReference type="Proteomes" id="UP000054549"/>
    </source>
</evidence>
<proteinExistence type="predicted"/>
<reference evidence="2 3" key="1">
    <citation type="submission" date="2014-04" db="EMBL/GenBank/DDBJ databases">
        <title>Evolutionary Origins and Diversification of the Mycorrhizal Mutualists.</title>
        <authorList>
            <consortium name="DOE Joint Genome Institute"/>
            <consortium name="Mycorrhizal Genomics Consortium"/>
            <person name="Kohler A."/>
            <person name="Kuo A."/>
            <person name="Nagy L.G."/>
            <person name="Floudas D."/>
            <person name="Copeland A."/>
            <person name="Barry K.W."/>
            <person name="Cichocki N."/>
            <person name="Veneault-Fourrey C."/>
            <person name="LaButti K."/>
            <person name="Lindquist E.A."/>
            <person name="Lipzen A."/>
            <person name="Lundell T."/>
            <person name="Morin E."/>
            <person name="Murat C."/>
            <person name="Riley R."/>
            <person name="Ohm R."/>
            <person name="Sun H."/>
            <person name="Tunlid A."/>
            <person name="Henrissat B."/>
            <person name="Grigoriev I.V."/>
            <person name="Hibbett D.S."/>
            <person name="Martin F."/>
        </authorList>
    </citation>
    <scope>NUCLEOTIDE SEQUENCE [LARGE SCALE GENOMIC DNA]</scope>
    <source>
        <strain evidence="2 3">Koide BX008</strain>
    </source>
</reference>
<feature type="compositionally biased region" description="Pro residues" evidence="1">
    <location>
        <begin position="1"/>
        <end position="24"/>
    </location>
</feature>
<dbReference type="InParanoid" id="A0A0C2T315"/>
<feature type="compositionally biased region" description="Polar residues" evidence="1">
    <location>
        <begin position="25"/>
        <end position="35"/>
    </location>
</feature>
<accession>A0A0C2T315</accession>
<protein>
    <submittedName>
        <fullName evidence="2">Uncharacterized protein</fullName>
    </submittedName>
</protein>
<dbReference type="EMBL" id="KN818291">
    <property type="protein sequence ID" value="KIL60884.1"/>
    <property type="molecule type" value="Genomic_DNA"/>
</dbReference>
<evidence type="ECO:0000313" key="2">
    <source>
        <dbReference type="EMBL" id="KIL60884.1"/>
    </source>
</evidence>
<dbReference type="HOGENOM" id="CLU_1885260_0_0_1"/>
<dbReference type="AlphaFoldDB" id="A0A0C2T315"/>